<dbReference type="HOGENOM" id="CLU_1879443_0_0_1"/>
<dbReference type="InParanoid" id="A0D5S9"/>
<accession>A0D5S9</accession>
<proteinExistence type="predicted"/>
<dbReference type="EMBL" id="CT868307">
    <property type="protein sequence ID" value="CAK78396.1"/>
    <property type="molecule type" value="Genomic_DNA"/>
</dbReference>
<name>A0D5S9_PARTE</name>
<evidence type="ECO:0000313" key="1">
    <source>
        <dbReference type="EMBL" id="CAK78396.1"/>
    </source>
</evidence>
<dbReference type="RefSeq" id="XP_001445793.1">
    <property type="nucleotide sequence ID" value="XM_001445756.1"/>
</dbReference>
<gene>
    <name evidence="1" type="ORF">GSPATT00013826001</name>
</gene>
<sequence length="136" mass="16263">MILSFEKNKQTQQELISDLFCFARKYLQYLQTLDLRGFAFGQEGFYEQTTNNNILIYNQILQIIYYSNGRINEHNSQNFKLIQGQIYRILIDLARVRALFGADENNNELLLEDFAKEPDLLPQYLTEILQFYQLRY</sequence>
<dbReference type="Proteomes" id="UP000000600">
    <property type="component" value="Unassembled WGS sequence"/>
</dbReference>
<organism evidence="1 2">
    <name type="scientific">Paramecium tetraurelia</name>
    <dbReference type="NCBI Taxonomy" id="5888"/>
    <lineage>
        <taxon>Eukaryota</taxon>
        <taxon>Sar</taxon>
        <taxon>Alveolata</taxon>
        <taxon>Ciliophora</taxon>
        <taxon>Intramacronucleata</taxon>
        <taxon>Oligohymenophorea</taxon>
        <taxon>Peniculida</taxon>
        <taxon>Parameciidae</taxon>
        <taxon>Paramecium</taxon>
    </lineage>
</organism>
<keyword evidence="2" id="KW-1185">Reference proteome</keyword>
<evidence type="ECO:0000313" key="2">
    <source>
        <dbReference type="Proteomes" id="UP000000600"/>
    </source>
</evidence>
<dbReference type="KEGG" id="ptm:GSPATT00013826001"/>
<dbReference type="GeneID" id="5031577"/>
<protein>
    <submittedName>
        <fullName evidence="1">Uncharacterized protein</fullName>
    </submittedName>
</protein>
<dbReference type="AlphaFoldDB" id="A0D5S9"/>
<reference evidence="1 2" key="1">
    <citation type="journal article" date="2006" name="Nature">
        <title>Global trends of whole-genome duplications revealed by the ciliate Paramecium tetraurelia.</title>
        <authorList>
            <consortium name="Genoscope"/>
            <person name="Aury J.-M."/>
            <person name="Jaillon O."/>
            <person name="Duret L."/>
            <person name="Noel B."/>
            <person name="Jubin C."/>
            <person name="Porcel B.M."/>
            <person name="Segurens B."/>
            <person name="Daubin V."/>
            <person name="Anthouard V."/>
            <person name="Aiach N."/>
            <person name="Arnaiz O."/>
            <person name="Billaut A."/>
            <person name="Beisson J."/>
            <person name="Blanc I."/>
            <person name="Bouhouche K."/>
            <person name="Camara F."/>
            <person name="Duharcourt S."/>
            <person name="Guigo R."/>
            <person name="Gogendeau D."/>
            <person name="Katinka M."/>
            <person name="Keller A.-M."/>
            <person name="Kissmehl R."/>
            <person name="Klotz C."/>
            <person name="Koll F."/>
            <person name="Le Moue A."/>
            <person name="Lepere C."/>
            <person name="Malinsky S."/>
            <person name="Nowacki M."/>
            <person name="Nowak J.K."/>
            <person name="Plattner H."/>
            <person name="Poulain J."/>
            <person name="Ruiz F."/>
            <person name="Serrano V."/>
            <person name="Zagulski M."/>
            <person name="Dessen P."/>
            <person name="Betermier M."/>
            <person name="Weissenbach J."/>
            <person name="Scarpelli C."/>
            <person name="Schachter V."/>
            <person name="Sperling L."/>
            <person name="Meyer E."/>
            <person name="Cohen J."/>
            <person name="Wincker P."/>
        </authorList>
    </citation>
    <scope>NUCLEOTIDE SEQUENCE [LARGE SCALE GENOMIC DNA]</scope>
    <source>
        <strain evidence="1 2">Stock d4-2</strain>
    </source>
</reference>